<dbReference type="EMBL" id="GG662578">
    <property type="protein sequence ID" value="EWS72928.1"/>
    <property type="molecule type" value="Genomic_DNA"/>
</dbReference>
<dbReference type="InParanoid" id="W7X969"/>
<name>W7X969_TETTS</name>
<organism evidence="3 4">
    <name type="scientific">Tetrahymena thermophila (strain SB210)</name>
    <dbReference type="NCBI Taxonomy" id="312017"/>
    <lineage>
        <taxon>Eukaryota</taxon>
        <taxon>Sar</taxon>
        <taxon>Alveolata</taxon>
        <taxon>Ciliophora</taxon>
        <taxon>Intramacronucleata</taxon>
        <taxon>Oligohymenophorea</taxon>
        <taxon>Hymenostomatida</taxon>
        <taxon>Tetrahymenina</taxon>
        <taxon>Tetrahymenidae</taxon>
        <taxon>Tetrahymena</taxon>
    </lineage>
</organism>
<evidence type="ECO:0000256" key="1">
    <source>
        <dbReference type="SAM" id="Phobius"/>
    </source>
</evidence>
<evidence type="ECO:0000259" key="2">
    <source>
        <dbReference type="PROSITE" id="PS50192"/>
    </source>
</evidence>
<evidence type="ECO:0000313" key="3">
    <source>
        <dbReference type="EMBL" id="EWS72928.1"/>
    </source>
</evidence>
<dbReference type="RefSeq" id="XP_012654542.1">
    <property type="nucleotide sequence ID" value="XM_012799088.1"/>
</dbReference>
<keyword evidence="1" id="KW-0472">Membrane</keyword>
<dbReference type="PROSITE" id="PS50192">
    <property type="entry name" value="T_SNARE"/>
    <property type="match status" value="1"/>
</dbReference>
<keyword evidence="4" id="KW-1185">Reference proteome</keyword>
<dbReference type="KEGG" id="tet:TTHERM_001326880"/>
<sequence>MSSSFDDDTESNNNIREQFIGIGDQKMKQNNQLLDMNARIENVNQIGYQVNADLKQQGDKLQVINRRVKETNHEADKVDKITNKMRRRQFYMNCLLYFVAFALFISIIVVLGVKLSKKLN</sequence>
<evidence type="ECO:0000313" key="4">
    <source>
        <dbReference type="Proteomes" id="UP000009168"/>
    </source>
</evidence>
<keyword evidence="1" id="KW-0812">Transmembrane</keyword>
<dbReference type="Proteomes" id="UP000009168">
    <property type="component" value="Unassembled WGS sequence"/>
</dbReference>
<dbReference type="Pfam" id="PF12352">
    <property type="entry name" value="V-SNARE_C"/>
    <property type="match status" value="1"/>
</dbReference>
<feature type="transmembrane region" description="Helical" evidence="1">
    <location>
        <begin position="90"/>
        <end position="113"/>
    </location>
</feature>
<keyword evidence="1" id="KW-1133">Transmembrane helix</keyword>
<dbReference type="InterPro" id="IPR000727">
    <property type="entry name" value="T_SNARE_dom"/>
</dbReference>
<feature type="domain" description="T-SNARE coiled-coil homology" evidence="2">
    <location>
        <begin position="23"/>
        <end position="85"/>
    </location>
</feature>
<dbReference type="GeneID" id="24442167"/>
<dbReference type="OrthoDB" id="307913at2759"/>
<reference evidence="4" key="1">
    <citation type="journal article" date="2006" name="PLoS Biol.">
        <title>Macronuclear genome sequence of the ciliate Tetrahymena thermophila, a model eukaryote.</title>
        <authorList>
            <person name="Eisen J.A."/>
            <person name="Coyne R.S."/>
            <person name="Wu M."/>
            <person name="Wu D."/>
            <person name="Thiagarajan M."/>
            <person name="Wortman J.R."/>
            <person name="Badger J.H."/>
            <person name="Ren Q."/>
            <person name="Amedeo P."/>
            <person name="Jones K.M."/>
            <person name="Tallon L.J."/>
            <person name="Delcher A.L."/>
            <person name="Salzberg S.L."/>
            <person name="Silva J.C."/>
            <person name="Haas B.J."/>
            <person name="Majoros W.H."/>
            <person name="Farzad M."/>
            <person name="Carlton J.M."/>
            <person name="Smith R.K. Jr."/>
            <person name="Garg J."/>
            <person name="Pearlman R.E."/>
            <person name="Karrer K.M."/>
            <person name="Sun L."/>
            <person name="Manning G."/>
            <person name="Elde N.C."/>
            <person name="Turkewitz A.P."/>
            <person name="Asai D.J."/>
            <person name="Wilkes D.E."/>
            <person name="Wang Y."/>
            <person name="Cai H."/>
            <person name="Collins K."/>
            <person name="Stewart B.A."/>
            <person name="Lee S.R."/>
            <person name="Wilamowska K."/>
            <person name="Weinberg Z."/>
            <person name="Ruzzo W.L."/>
            <person name="Wloga D."/>
            <person name="Gaertig J."/>
            <person name="Frankel J."/>
            <person name="Tsao C.-C."/>
            <person name="Gorovsky M.A."/>
            <person name="Keeling P.J."/>
            <person name="Waller R.F."/>
            <person name="Patron N.J."/>
            <person name="Cherry J.M."/>
            <person name="Stover N.A."/>
            <person name="Krieger C.J."/>
            <person name="del Toro C."/>
            <person name="Ryder H.F."/>
            <person name="Williamson S.C."/>
            <person name="Barbeau R.A."/>
            <person name="Hamilton E.P."/>
            <person name="Orias E."/>
        </authorList>
    </citation>
    <scope>NUCLEOTIDE SEQUENCE [LARGE SCALE GENOMIC DNA]</scope>
    <source>
        <strain evidence="4">SB210</strain>
    </source>
</reference>
<accession>W7X969</accession>
<proteinExistence type="predicted"/>
<protein>
    <submittedName>
        <fullName evidence="3">Snare region anchored in the vesicle membrane carboxy-terminal protein</fullName>
    </submittedName>
</protein>
<dbReference type="Gene3D" id="1.20.5.110">
    <property type="match status" value="1"/>
</dbReference>
<gene>
    <name evidence="3" type="ORF">TTHERM_001326880</name>
</gene>
<dbReference type="SUPFAM" id="SSF58038">
    <property type="entry name" value="SNARE fusion complex"/>
    <property type="match status" value="1"/>
</dbReference>
<dbReference type="AlphaFoldDB" id="W7X969"/>